<keyword evidence="1" id="KW-0862">Zinc</keyword>
<dbReference type="EMBL" id="MU001761">
    <property type="protein sequence ID" value="KAF2799607.1"/>
    <property type="molecule type" value="Genomic_DNA"/>
</dbReference>
<dbReference type="OrthoDB" id="8062037at2759"/>
<dbReference type="InterPro" id="IPR013083">
    <property type="entry name" value="Znf_RING/FYVE/PHD"/>
</dbReference>
<reference evidence="3" key="1">
    <citation type="journal article" date="2020" name="Stud. Mycol.">
        <title>101 Dothideomycetes genomes: a test case for predicting lifestyles and emergence of pathogens.</title>
        <authorList>
            <person name="Haridas S."/>
            <person name="Albert R."/>
            <person name="Binder M."/>
            <person name="Bloem J."/>
            <person name="Labutti K."/>
            <person name="Salamov A."/>
            <person name="Andreopoulos B."/>
            <person name="Baker S."/>
            <person name="Barry K."/>
            <person name="Bills G."/>
            <person name="Bluhm B."/>
            <person name="Cannon C."/>
            <person name="Castanera R."/>
            <person name="Culley D."/>
            <person name="Daum C."/>
            <person name="Ezra D."/>
            <person name="Gonzalez J."/>
            <person name="Henrissat B."/>
            <person name="Kuo A."/>
            <person name="Liang C."/>
            <person name="Lipzen A."/>
            <person name="Lutzoni F."/>
            <person name="Magnuson J."/>
            <person name="Mondo S."/>
            <person name="Nolan M."/>
            <person name="Ohm R."/>
            <person name="Pangilinan J."/>
            <person name="Park H.-J."/>
            <person name="Ramirez L."/>
            <person name="Alfaro M."/>
            <person name="Sun H."/>
            <person name="Tritt A."/>
            <person name="Yoshinaga Y."/>
            <person name="Zwiers L.-H."/>
            <person name="Turgeon B."/>
            <person name="Goodwin S."/>
            <person name="Spatafora J."/>
            <person name="Crous P."/>
            <person name="Grigoriev I."/>
        </authorList>
    </citation>
    <scope>NUCLEOTIDE SEQUENCE</scope>
    <source>
        <strain evidence="3">CBS 109.77</strain>
    </source>
</reference>
<sequence>MESFIQSELQPTDECGICTEIFGEGHLPVALKCRHIFGHECLLRWLRGGRSNNMSCPFCRDTIYEENRGDEVPFEMISIWNALCKQAPESLDKLISEMWRNLQVLRENNLARKYKVKDLLNDSIFPALVATASGQHGPFEDCYSLIAVSYASLGQPETAQGLAMPLIRLARLMDQAWYSIPDYLATLQRTNVLFWKANACIDVQSDSIHWDFINEASALENERYFPLLHLYTVLISQIVAHHPQSQKWPERRHERMNLVVVRCCKAAIGGAWKGNPSNALKDKLVVVYDELRRHQLDAGRISLRGNEGEEYIVRGLWQIAGWTVRRGMVR</sequence>
<keyword evidence="1" id="KW-0479">Metal-binding</keyword>
<dbReference type="GO" id="GO:0008270">
    <property type="term" value="F:zinc ion binding"/>
    <property type="evidence" value="ECO:0007669"/>
    <property type="project" value="UniProtKB-KW"/>
</dbReference>
<proteinExistence type="predicted"/>
<dbReference type="AlphaFoldDB" id="A0A6A6XVL7"/>
<dbReference type="Proteomes" id="UP000799757">
    <property type="component" value="Unassembled WGS sequence"/>
</dbReference>
<keyword evidence="1" id="KW-0863">Zinc-finger</keyword>
<accession>A0A6A6XVL7</accession>
<dbReference type="InterPro" id="IPR001841">
    <property type="entry name" value="Znf_RING"/>
</dbReference>
<organism evidence="3 4">
    <name type="scientific">Melanomma pulvis-pyrius CBS 109.77</name>
    <dbReference type="NCBI Taxonomy" id="1314802"/>
    <lineage>
        <taxon>Eukaryota</taxon>
        <taxon>Fungi</taxon>
        <taxon>Dikarya</taxon>
        <taxon>Ascomycota</taxon>
        <taxon>Pezizomycotina</taxon>
        <taxon>Dothideomycetes</taxon>
        <taxon>Pleosporomycetidae</taxon>
        <taxon>Pleosporales</taxon>
        <taxon>Melanommataceae</taxon>
        <taxon>Melanomma</taxon>
    </lineage>
</organism>
<keyword evidence="4" id="KW-1185">Reference proteome</keyword>
<evidence type="ECO:0000256" key="1">
    <source>
        <dbReference type="PROSITE-ProRule" id="PRU00175"/>
    </source>
</evidence>
<evidence type="ECO:0000259" key="2">
    <source>
        <dbReference type="PROSITE" id="PS50089"/>
    </source>
</evidence>
<dbReference type="SMART" id="SM00184">
    <property type="entry name" value="RING"/>
    <property type="match status" value="1"/>
</dbReference>
<protein>
    <recommendedName>
        <fullName evidence="2">RING-type domain-containing protein</fullName>
    </recommendedName>
</protein>
<dbReference type="Pfam" id="PF13639">
    <property type="entry name" value="zf-RING_2"/>
    <property type="match status" value="1"/>
</dbReference>
<dbReference type="PROSITE" id="PS50089">
    <property type="entry name" value="ZF_RING_2"/>
    <property type="match status" value="1"/>
</dbReference>
<dbReference type="SMART" id="SM01197">
    <property type="entry name" value="FANCL_C"/>
    <property type="match status" value="1"/>
</dbReference>
<dbReference type="Gene3D" id="3.30.40.10">
    <property type="entry name" value="Zinc/RING finger domain, C3HC4 (zinc finger)"/>
    <property type="match status" value="1"/>
</dbReference>
<evidence type="ECO:0000313" key="3">
    <source>
        <dbReference type="EMBL" id="KAF2799607.1"/>
    </source>
</evidence>
<evidence type="ECO:0000313" key="4">
    <source>
        <dbReference type="Proteomes" id="UP000799757"/>
    </source>
</evidence>
<dbReference type="SUPFAM" id="SSF57850">
    <property type="entry name" value="RING/U-box"/>
    <property type="match status" value="1"/>
</dbReference>
<name>A0A6A6XVL7_9PLEO</name>
<gene>
    <name evidence="3" type="ORF">K505DRAFT_387669</name>
</gene>
<feature type="domain" description="RING-type" evidence="2">
    <location>
        <begin position="15"/>
        <end position="60"/>
    </location>
</feature>